<keyword evidence="2" id="KW-0732">Signal</keyword>
<keyword evidence="3" id="KW-0675">Receptor</keyword>
<dbReference type="InterPro" id="IPR005064">
    <property type="entry name" value="BUG"/>
</dbReference>
<evidence type="ECO:0000313" key="3">
    <source>
        <dbReference type="EMBL" id="TWA92575.1"/>
    </source>
</evidence>
<feature type="signal peptide" evidence="2">
    <location>
        <begin position="1"/>
        <end position="22"/>
    </location>
</feature>
<evidence type="ECO:0000256" key="1">
    <source>
        <dbReference type="ARBA" id="ARBA00006987"/>
    </source>
</evidence>
<reference evidence="3 4" key="1">
    <citation type="submission" date="2019-06" db="EMBL/GenBank/DDBJ databases">
        <title>Genomic Encyclopedia of Type Strains, Phase IV (KMG-V): Genome sequencing to study the core and pangenomes of soil and plant-associated prokaryotes.</title>
        <authorList>
            <person name="Whitman W."/>
        </authorList>
    </citation>
    <scope>NUCLEOTIDE SEQUENCE [LARGE SCALE GENOMIC DNA]</scope>
    <source>
        <strain evidence="3 4">BR 510</strain>
    </source>
</reference>
<dbReference type="PANTHER" id="PTHR42928:SF5">
    <property type="entry name" value="BLR1237 PROTEIN"/>
    <property type="match status" value="1"/>
</dbReference>
<dbReference type="AlphaFoldDB" id="A0A560D636"/>
<dbReference type="EMBL" id="VITK01000010">
    <property type="protein sequence ID" value="TWA92575.1"/>
    <property type="molecule type" value="Genomic_DNA"/>
</dbReference>
<protein>
    <submittedName>
        <fullName evidence="3">Tripartite-type tricarboxylate transporter receptor subunit TctC</fullName>
    </submittedName>
</protein>
<dbReference type="PANTHER" id="PTHR42928">
    <property type="entry name" value="TRICARBOXYLATE-BINDING PROTEIN"/>
    <property type="match status" value="1"/>
</dbReference>
<dbReference type="OrthoDB" id="7374807at2"/>
<dbReference type="PIRSF" id="PIRSF017082">
    <property type="entry name" value="YflP"/>
    <property type="match status" value="1"/>
</dbReference>
<feature type="chain" id="PRO_5021907670" evidence="2">
    <location>
        <begin position="23"/>
        <end position="329"/>
    </location>
</feature>
<dbReference type="Pfam" id="PF03401">
    <property type="entry name" value="TctC"/>
    <property type="match status" value="1"/>
</dbReference>
<dbReference type="SUPFAM" id="SSF53850">
    <property type="entry name" value="Periplasmic binding protein-like II"/>
    <property type="match status" value="1"/>
</dbReference>
<evidence type="ECO:0000256" key="2">
    <source>
        <dbReference type="SAM" id="SignalP"/>
    </source>
</evidence>
<accession>A0A560D636</accession>
<dbReference type="Proteomes" id="UP000319949">
    <property type="component" value="Unassembled WGS sequence"/>
</dbReference>
<dbReference type="Gene3D" id="3.40.190.10">
    <property type="entry name" value="Periplasmic binding protein-like II"/>
    <property type="match status" value="1"/>
</dbReference>
<name>A0A560D636_9BRAD</name>
<keyword evidence="4" id="KW-1185">Reference proteome</keyword>
<dbReference type="Gene3D" id="3.40.190.150">
    <property type="entry name" value="Bordetella uptake gene, domain 1"/>
    <property type="match status" value="1"/>
</dbReference>
<comment type="caution">
    <text evidence="3">The sequence shown here is derived from an EMBL/GenBank/DDBJ whole genome shotgun (WGS) entry which is preliminary data.</text>
</comment>
<evidence type="ECO:0000313" key="4">
    <source>
        <dbReference type="Proteomes" id="UP000319949"/>
    </source>
</evidence>
<comment type="similarity">
    <text evidence="1">Belongs to the UPF0065 (bug) family.</text>
</comment>
<sequence>MRLRNWLMMAASAVLAIGQVPAISQTSSWPDRPLTMVVPLAAGSGIDVLARVLSPRLSEILGQPVIVENVTGAGGTTGAARVSKAGPDGRQFLLGGTGTHAYSQTLYQHPPYDSLNDFAPVVLVAEQPVVLIVRKDLPVDNLQNFIVYAKGHQAKMQYGSAGVGSAAHLACVVLNSAAGVTVTHVPYRGGGQAMQDLLAGRIDYQCPLLPIATQQIESGSVKAIALLSRERSRTTPGLATAREQGLTDLDVSNWSALFLPKGTPAAIVQKLHDATVAAMDSPALRARLDEMGVDLVAPERRSPQYLHDFVRNEINKWAGPIKASGVNVD</sequence>
<dbReference type="RefSeq" id="WP_145668867.1">
    <property type="nucleotide sequence ID" value="NZ_VITK01000010.1"/>
</dbReference>
<proteinExistence type="inferred from homology"/>
<gene>
    <name evidence="3" type="ORF">FBZ96_11045</name>
</gene>
<organism evidence="3 4">
    <name type="scientific">Bradyrhizobium stylosanthis</name>
    <dbReference type="NCBI Taxonomy" id="1803665"/>
    <lineage>
        <taxon>Bacteria</taxon>
        <taxon>Pseudomonadati</taxon>
        <taxon>Pseudomonadota</taxon>
        <taxon>Alphaproteobacteria</taxon>
        <taxon>Hyphomicrobiales</taxon>
        <taxon>Nitrobacteraceae</taxon>
        <taxon>Bradyrhizobium</taxon>
    </lineage>
</organism>
<dbReference type="InterPro" id="IPR042100">
    <property type="entry name" value="Bug_dom1"/>
</dbReference>